<sequence>GNALSPNEGPAIGGRPRAFLPSTSERVSGPARFPKPPVGLARKRPQRPQRACTLCTRGENTMTGGMGYLRCSSGGGTPSITVLFHTPRRSELALVPGNFSFFSSSVCLPPTAAIFTGLSPLLRPKIPHCRQLQSFCPRYRSWICPTPSLLAWTASMDSGL</sequence>
<proteinExistence type="predicted"/>
<organism evidence="2 3">
    <name type="scientific">Colletotrichum scovillei</name>
    <dbReference type="NCBI Taxonomy" id="1209932"/>
    <lineage>
        <taxon>Eukaryota</taxon>
        <taxon>Fungi</taxon>
        <taxon>Dikarya</taxon>
        <taxon>Ascomycota</taxon>
        <taxon>Pezizomycotina</taxon>
        <taxon>Sordariomycetes</taxon>
        <taxon>Hypocreomycetidae</taxon>
        <taxon>Glomerellales</taxon>
        <taxon>Glomerellaceae</taxon>
        <taxon>Colletotrichum</taxon>
        <taxon>Colletotrichum acutatum species complex</taxon>
    </lineage>
</organism>
<protein>
    <submittedName>
        <fullName evidence="2">Uncharacterized protein</fullName>
    </submittedName>
</protein>
<dbReference type="AlphaFoldDB" id="A0A9P7R0T7"/>
<gene>
    <name evidence="2" type="ORF">JMJ77_004138</name>
</gene>
<evidence type="ECO:0000313" key="2">
    <source>
        <dbReference type="EMBL" id="KAG7044676.1"/>
    </source>
</evidence>
<evidence type="ECO:0000313" key="3">
    <source>
        <dbReference type="Proteomes" id="UP000699042"/>
    </source>
</evidence>
<feature type="non-terminal residue" evidence="2">
    <location>
        <position position="160"/>
    </location>
</feature>
<keyword evidence="3" id="KW-1185">Reference proteome</keyword>
<name>A0A9P7R0T7_9PEZI</name>
<dbReference type="EMBL" id="JAESDN010000010">
    <property type="protein sequence ID" value="KAG7044676.1"/>
    <property type="molecule type" value="Genomic_DNA"/>
</dbReference>
<feature type="region of interest" description="Disordered" evidence="1">
    <location>
        <begin position="1"/>
        <end position="44"/>
    </location>
</feature>
<reference evidence="2" key="1">
    <citation type="submission" date="2021-05" db="EMBL/GenBank/DDBJ databases">
        <title>Comparative genomics of three Colletotrichum scovillei strains and genetic complementation revealed genes involved fungal growth and virulence on chili pepper.</title>
        <authorList>
            <person name="Hsieh D.-K."/>
            <person name="Chuang S.-C."/>
            <person name="Chen C.-Y."/>
            <person name="Chao Y.-T."/>
            <person name="Lu M.-Y.J."/>
            <person name="Lee M.-H."/>
            <person name="Shih M.-C."/>
        </authorList>
    </citation>
    <scope>NUCLEOTIDE SEQUENCE</scope>
    <source>
        <strain evidence="2">Coll-153</strain>
    </source>
</reference>
<dbReference type="Proteomes" id="UP000699042">
    <property type="component" value="Unassembled WGS sequence"/>
</dbReference>
<comment type="caution">
    <text evidence="2">The sequence shown here is derived from an EMBL/GenBank/DDBJ whole genome shotgun (WGS) entry which is preliminary data.</text>
</comment>
<evidence type="ECO:0000256" key="1">
    <source>
        <dbReference type="SAM" id="MobiDB-lite"/>
    </source>
</evidence>
<accession>A0A9P7R0T7</accession>